<sequence>MKGETIYDVCIVGAGPAGLACLSAIQEPFTLDTLSDDQVHRALRALPAKKTAHRRVCVVDPNPTFMCGWKRQFDVLQIKFLRSPALAHPDFFDQNALLAYARQHGREDELLESGCARLRSLLPLGQSQIGLWKLPSTQLFQDFCRDLLPTLRHEYRQGTIVDLQSTDGNMFCLTTAVGQQLHARTVILAMGAIGKPVIPAALQKDIPQVHSWMEIDRLEAQWASKFSVDNETVMVVGGGLTAVQAALRLARIPTGGSQRRRRVILSSRRPLVERHFDLGVEWFDRRTATKCVADFYHQPVSERLAQLRESRGGGSVPPIYMAELRKWERQGRIECVVGSIDSAAAQSQASGDARVQVTIESQKYRVDAIVLACGNQPDCLAHSLLLRRIQEQWPVPTQGGFPCVTEDLRWSAACSGLYVVGGLASLNVGPDASNLMGIRRAASIVSYHALACRSWLREAQSPVLANRFHALWSDSESECEFECTCESGDTDSETDDSCMLLVPA</sequence>
<accession>A0A8J9SI50</accession>
<dbReference type="Gene3D" id="3.50.50.60">
    <property type="entry name" value="FAD/NAD(P)-binding domain"/>
    <property type="match status" value="1"/>
</dbReference>
<evidence type="ECO:0000259" key="1">
    <source>
        <dbReference type="Pfam" id="PF07992"/>
    </source>
</evidence>
<dbReference type="PRINTS" id="PR00368">
    <property type="entry name" value="FADPNR"/>
</dbReference>
<feature type="domain" description="FAD/NAD(P)-binding" evidence="1">
    <location>
        <begin position="164"/>
        <end position="270"/>
    </location>
</feature>
<name>A0A8J9SI50_PHATR</name>
<dbReference type="InterPro" id="IPR036188">
    <property type="entry name" value="FAD/NAD-bd_sf"/>
</dbReference>
<dbReference type="EMBL" id="OU594949">
    <property type="protein sequence ID" value="CAG9293429.1"/>
    <property type="molecule type" value="Genomic_DNA"/>
</dbReference>
<dbReference type="PROSITE" id="PS51257">
    <property type="entry name" value="PROKAR_LIPOPROTEIN"/>
    <property type="match status" value="1"/>
</dbReference>
<organism evidence="2">
    <name type="scientific">Phaeodactylum tricornutum</name>
    <name type="common">Diatom</name>
    <dbReference type="NCBI Taxonomy" id="2850"/>
    <lineage>
        <taxon>Eukaryota</taxon>
        <taxon>Sar</taxon>
        <taxon>Stramenopiles</taxon>
        <taxon>Ochrophyta</taxon>
        <taxon>Bacillariophyta</taxon>
        <taxon>Bacillariophyceae</taxon>
        <taxon>Bacillariophycidae</taxon>
        <taxon>Naviculales</taxon>
        <taxon>Phaeodactylaceae</taxon>
        <taxon>Phaeodactylum</taxon>
    </lineage>
</organism>
<dbReference type="GO" id="GO:0016491">
    <property type="term" value="F:oxidoreductase activity"/>
    <property type="evidence" value="ECO:0007669"/>
    <property type="project" value="InterPro"/>
</dbReference>
<reference evidence="2" key="1">
    <citation type="submission" date="2022-02" db="EMBL/GenBank/DDBJ databases">
        <authorList>
            <person name="Giguere J D."/>
        </authorList>
    </citation>
    <scope>NUCLEOTIDE SEQUENCE</scope>
    <source>
        <strain evidence="2">CCAP 1055/1</strain>
    </source>
</reference>
<dbReference type="Proteomes" id="UP000836788">
    <property type="component" value="Chromosome 8"/>
</dbReference>
<proteinExistence type="predicted"/>
<dbReference type="InterPro" id="IPR023753">
    <property type="entry name" value="FAD/NAD-binding_dom"/>
</dbReference>
<dbReference type="AlphaFoldDB" id="A0A8J9SI50"/>
<dbReference type="Pfam" id="PF07992">
    <property type="entry name" value="Pyr_redox_2"/>
    <property type="match status" value="1"/>
</dbReference>
<protein>
    <recommendedName>
        <fullName evidence="1">FAD/NAD(P)-binding domain-containing protein</fullName>
    </recommendedName>
</protein>
<gene>
    <name evidence="2" type="ORF">PTTT1_LOCUS51486</name>
</gene>
<dbReference type="PANTHER" id="PTHR38663">
    <property type="match status" value="1"/>
</dbReference>
<dbReference type="PANTHER" id="PTHR38663:SF1">
    <property type="entry name" value="L-ORNITHINE N(5)-MONOOXYGENASE"/>
    <property type="match status" value="1"/>
</dbReference>
<evidence type="ECO:0000313" key="2">
    <source>
        <dbReference type="EMBL" id="CAG9293429.1"/>
    </source>
</evidence>
<dbReference type="SUPFAM" id="SSF51905">
    <property type="entry name" value="FAD/NAD(P)-binding domain"/>
    <property type="match status" value="2"/>
</dbReference>